<protein>
    <submittedName>
        <fullName evidence="1">Uncharacterized protein</fullName>
    </submittedName>
</protein>
<evidence type="ECO:0000313" key="2">
    <source>
        <dbReference type="Proteomes" id="UP001152531"/>
    </source>
</evidence>
<proteinExistence type="predicted"/>
<sequence length="464" mass="52843">MIRRFTTSLRKFNDFETAAKNLRAQIQQLEKEIMGETNIRSNLSTMTSFPTPTKQKVRVDDLPTLFEETIKTTGPIPLSTYMRQCLTHPQFGYYTTRNPLDLRTGDFVTSPEISSVFGEMIGIYYFQLWKSQGCPSSINFVEFGPGKGTLMNDVVRVFHKLSKMKSNIVMIETSRVLRRIQHDLLSNSEYVEGENGKADVSKTAYGDIYWVENETEIDELNLPSTNFVIAHEFFDALPIKSFQKTEFGWREFMVEHSPSVENHQVKLPSSETDDERYDNEFHLTLSPKETPSSKIPELSTRFKDLPIGSRIEISPDSELFITKIASLIDNQSNTGGALVIDYGVVGSVPDVTLRGIYQHKFVSPFFKPGEVDLSIDVDFDHLCHVASTYTQILGPVTQGDWLHEMGVGHRINQLINSAKPEEQQKIYDAYVRLTDNEQMGSVYKFMGLVPKKCEIPLGFMKLSY</sequence>
<comment type="caution">
    <text evidence="1">The sequence shown here is derived from an EMBL/GenBank/DDBJ whole genome shotgun (WGS) entry which is preliminary data.</text>
</comment>
<gene>
    <name evidence="1" type="ORF">CLIB1444_13S03818</name>
</gene>
<evidence type="ECO:0000313" key="1">
    <source>
        <dbReference type="EMBL" id="CAH6723256.1"/>
    </source>
</evidence>
<keyword evidence="2" id="KW-1185">Reference proteome</keyword>
<dbReference type="EMBL" id="CALSDN010000013">
    <property type="protein sequence ID" value="CAH6723256.1"/>
    <property type="molecule type" value="Genomic_DNA"/>
</dbReference>
<reference evidence="1" key="1">
    <citation type="submission" date="2022-06" db="EMBL/GenBank/DDBJ databases">
        <authorList>
            <person name="Legras J.-L."/>
            <person name="Devillers H."/>
            <person name="Grondin C."/>
        </authorList>
    </citation>
    <scope>NUCLEOTIDE SEQUENCE</scope>
    <source>
        <strain evidence="1">CLIB 1444</strain>
    </source>
</reference>
<organism evidence="1 2">
    <name type="scientific">[Candida] jaroonii</name>
    <dbReference type="NCBI Taxonomy" id="467808"/>
    <lineage>
        <taxon>Eukaryota</taxon>
        <taxon>Fungi</taxon>
        <taxon>Dikarya</taxon>
        <taxon>Ascomycota</taxon>
        <taxon>Saccharomycotina</taxon>
        <taxon>Pichiomycetes</taxon>
        <taxon>Debaryomycetaceae</taxon>
        <taxon>Yamadazyma</taxon>
    </lineage>
</organism>
<name>A0ACA9YEA0_9ASCO</name>
<accession>A0ACA9YEA0</accession>
<dbReference type="Proteomes" id="UP001152531">
    <property type="component" value="Unassembled WGS sequence"/>
</dbReference>